<dbReference type="Proteomes" id="UP000298652">
    <property type="component" value="Chromosome 7"/>
</dbReference>
<organism evidence="2 3">
    <name type="scientific">Setaria viridis</name>
    <name type="common">Green bristlegrass</name>
    <name type="synonym">Setaria italica subsp. viridis</name>
    <dbReference type="NCBI Taxonomy" id="4556"/>
    <lineage>
        <taxon>Eukaryota</taxon>
        <taxon>Viridiplantae</taxon>
        <taxon>Streptophyta</taxon>
        <taxon>Embryophyta</taxon>
        <taxon>Tracheophyta</taxon>
        <taxon>Spermatophyta</taxon>
        <taxon>Magnoliopsida</taxon>
        <taxon>Liliopsida</taxon>
        <taxon>Poales</taxon>
        <taxon>Poaceae</taxon>
        <taxon>PACMAD clade</taxon>
        <taxon>Panicoideae</taxon>
        <taxon>Panicodae</taxon>
        <taxon>Paniceae</taxon>
        <taxon>Cenchrinae</taxon>
        <taxon>Setaria</taxon>
    </lineage>
</organism>
<evidence type="ECO:0000256" key="1">
    <source>
        <dbReference type="SAM" id="MobiDB-lite"/>
    </source>
</evidence>
<protein>
    <submittedName>
        <fullName evidence="2">Uncharacterized protein</fullName>
    </submittedName>
</protein>
<dbReference type="AlphaFoldDB" id="A0A4U6TRL9"/>
<proteinExistence type="predicted"/>
<dbReference type="EMBL" id="CM016558">
    <property type="protein sequence ID" value="TKW03339.1"/>
    <property type="molecule type" value="Genomic_DNA"/>
</dbReference>
<sequence>MLSKQPGGSSGGGSVDQRGIRPAGDDWRRHSCCSITLRLANRRAKIQEWIWVSAVPCVELTDESPLYVQAAVDLS</sequence>
<keyword evidence="3" id="KW-1185">Reference proteome</keyword>
<name>A0A4U6TRL9_SETVI</name>
<evidence type="ECO:0000313" key="2">
    <source>
        <dbReference type="EMBL" id="TKW03339.1"/>
    </source>
</evidence>
<accession>A0A4U6TRL9</accession>
<dbReference type="Gramene" id="TKW03339">
    <property type="protein sequence ID" value="TKW03339"/>
    <property type="gene ID" value="SEVIR_7G017500v2"/>
</dbReference>
<gene>
    <name evidence="2" type="ORF">SEVIR_7G017500v2</name>
</gene>
<evidence type="ECO:0000313" key="3">
    <source>
        <dbReference type="Proteomes" id="UP000298652"/>
    </source>
</evidence>
<reference evidence="2" key="1">
    <citation type="submission" date="2019-03" db="EMBL/GenBank/DDBJ databases">
        <title>WGS assembly of Setaria viridis.</title>
        <authorList>
            <person name="Huang P."/>
            <person name="Jenkins J."/>
            <person name="Grimwood J."/>
            <person name="Barry K."/>
            <person name="Healey A."/>
            <person name="Mamidi S."/>
            <person name="Sreedasyam A."/>
            <person name="Shu S."/>
            <person name="Feldman M."/>
            <person name="Wu J."/>
            <person name="Yu Y."/>
            <person name="Chen C."/>
            <person name="Johnson J."/>
            <person name="Rokhsar D."/>
            <person name="Baxter I."/>
            <person name="Schmutz J."/>
            <person name="Brutnell T."/>
            <person name="Kellogg E."/>
        </authorList>
    </citation>
    <scope>NUCLEOTIDE SEQUENCE [LARGE SCALE GENOMIC DNA]</scope>
</reference>
<feature type="region of interest" description="Disordered" evidence="1">
    <location>
        <begin position="1"/>
        <end position="27"/>
    </location>
</feature>